<reference evidence="2 3" key="1">
    <citation type="submission" date="2020-07" db="EMBL/GenBank/DDBJ databases">
        <title>Mycobacterium kansasii (former subtype) with zoonotic potential isolated from diseased indoor pet cat, Japan.</title>
        <authorList>
            <person name="Fukano H."/>
            <person name="Terazono T."/>
            <person name="Hoshino Y."/>
        </authorList>
    </citation>
    <scope>NUCLEOTIDE SEQUENCE [LARGE SCALE GENOMIC DNA]</scope>
    <source>
        <strain evidence="2 3">Kuro-I</strain>
    </source>
</reference>
<feature type="compositionally biased region" description="Basic and acidic residues" evidence="1">
    <location>
        <begin position="62"/>
        <end position="73"/>
    </location>
</feature>
<sequence>MTPAPAKLIVSLEGGLNGVSAPPVEGSVSVTATDPKDSLAAPHAGSALALDLSSPVTGTGLAHHDWPDQKPGRPDAGSCLITVLPHGDPIQAGADLMHPNDWRTP</sequence>
<keyword evidence="3" id="KW-1185">Reference proteome</keyword>
<dbReference type="AlphaFoldDB" id="A0A7G1IH90"/>
<dbReference type="EMBL" id="AP023343">
    <property type="protein sequence ID" value="BCI89069.1"/>
    <property type="molecule type" value="Genomic_DNA"/>
</dbReference>
<protein>
    <submittedName>
        <fullName evidence="2">Uncharacterized protein</fullName>
    </submittedName>
</protein>
<dbReference type="Proteomes" id="UP000516380">
    <property type="component" value="Chromosome"/>
</dbReference>
<gene>
    <name evidence="2" type="ORF">NIIDMKKI_42750</name>
</gene>
<proteinExistence type="predicted"/>
<evidence type="ECO:0000313" key="3">
    <source>
        <dbReference type="Proteomes" id="UP000516380"/>
    </source>
</evidence>
<evidence type="ECO:0000256" key="1">
    <source>
        <dbReference type="SAM" id="MobiDB-lite"/>
    </source>
</evidence>
<name>A0A7G1IH90_MYCKA</name>
<feature type="region of interest" description="Disordered" evidence="1">
    <location>
        <begin position="57"/>
        <end position="77"/>
    </location>
</feature>
<organism evidence="2 3">
    <name type="scientific">Mycobacterium kansasii</name>
    <dbReference type="NCBI Taxonomy" id="1768"/>
    <lineage>
        <taxon>Bacteria</taxon>
        <taxon>Bacillati</taxon>
        <taxon>Actinomycetota</taxon>
        <taxon>Actinomycetes</taxon>
        <taxon>Mycobacteriales</taxon>
        <taxon>Mycobacteriaceae</taxon>
        <taxon>Mycobacterium</taxon>
    </lineage>
</organism>
<accession>A0A7G1IH90</accession>
<evidence type="ECO:0000313" key="2">
    <source>
        <dbReference type="EMBL" id="BCI89069.1"/>
    </source>
</evidence>